<dbReference type="InterPro" id="IPR029060">
    <property type="entry name" value="PIN-like_dom_sf"/>
</dbReference>
<dbReference type="RefSeq" id="WP_002796330.1">
    <property type="nucleotide sequence ID" value="NZ_MVGR01000001.1"/>
</dbReference>
<dbReference type="InterPro" id="IPR041705">
    <property type="entry name" value="PIN_Sll0205"/>
</dbReference>
<sequence>MKILMDTHAFLWFIEGDNNLSDAARSLIENNQYQKRLSIASLWEMSIKASLNRLELKTTFPNLIQNYVYNNGFDILSINAEHLEQLKRLPYYHKDPFDRLIIAQSLTENIPILTKDELFKRYTENLLW</sequence>
<dbReference type="InterPro" id="IPR002716">
    <property type="entry name" value="PIN_dom"/>
</dbReference>
<dbReference type="GeneID" id="66707768"/>
<dbReference type="PANTHER" id="PTHR36173">
    <property type="entry name" value="RIBONUCLEASE VAPC16-RELATED"/>
    <property type="match status" value="1"/>
</dbReference>
<evidence type="ECO:0000313" key="3">
    <source>
        <dbReference type="Proteomes" id="UP000189835"/>
    </source>
</evidence>
<evidence type="ECO:0000313" key="2">
    <source>
        <dbReference type="EMBL" id="OPF20273.1"/>
    </source>
</evidence>
<organism evidence="2 3">
    <name type="scientific">Microcystis aeruginosa KW</name>
    <dbReference type="NCBI Taxonomy" id="1960155"/>
    <lineage>
        <taxon>Bacteria</taxon>
        <taxon>Bacillati</taxon>
        <taxon>Cyanobacteriota</taxon>
        <taxon>Cyanophyceae</taxon>
        <taxon>Oscillatoriophycideae</taxon>
        <taxon>Chroococcales</taxon>
        <taxon>Microcystaceae</taxon>
        <taxon>Microcystis</taxon>
    </lineage>
</organism>
<dbReference type="Pfam" id="PF01850">
    <property type="entry name" value="PIN"/>
    <property type="match status" value="1"/>
</dbReference>
<dbReference type="InterPro" id="IPR052919">
    <property type="entry name" value="TA_system_RNase"/>
</dbReference>
<dbReference type="CDD" id="cd09872">
    <property type="entry name" value="PIN_Sll0205-like"/>
    <property type="match status" value="1"/>
</dbReference>
<evidence type="ECO:0000259" key="1">
    <source>
        <dbReference type="Pfam" id="PF01850"/>
    </source>
</evidence>
<protein>
    <submittedName>
        <fullName evidence="2">Twitching motility protein PilT</fullName>
    </submittedName>
</protein>
<feature type="domain" description="PIN" evidence="1">
    <location>
        <begin position="3"/>
        <end position="123"/>
    </location>
</feature>
<dbReference type="PANTHER" id="PTHR36173:SF2">
    <property type="entry name" value="RIBONUCLEASE VAPC16"/>
    <property type="match status" value="1"/>
</dbReference>
<dbReference type="Gene3D" id="3.40.50.1010">
    <property type="entry name" value="5'-nuclease"/>
    <property type="match status" value="1"/>
</dbReference>
<comment type="caution">
    <text evidence="2">The sequence shown here is derived from an EMBL/GenBank/DDBJ whole genome shotgun (WGS) entry which is preliminary data.</text>
</comment>
<dbReference type="AlphaFoldDB" id="A0A1V4BZL3"/>
<reference evidence="2 3" key="1">
    <citation type="submission" date="2017-02" db="EMBL/GenBank/DDBJ databases">
        <title>Genome sequence of Microcystis aeruginosa KW.</title>
        <authorList>
            <person name="Oh H.-M."/>
            <person name="Ahn C.-Y."/>
            <person name="Jeong H."/>
            <person name="Srivastava A."/>
            <person name="Lee H.-G."/>
            <person name="Kang S.-R."/>
        </authorList>
    </citation>
    <scope>NUCLEOTIDE SEQUENCE [LARGE SCALE GENOMIC DNA]</scope>
    <source>
        <strain evidence="2 3">KW</strain>
    </source>
</reference>
<accession>A0A1V4BZL3</accession>
<dbReference type="SUPFAM" id="SSF88723">
    <property type="entry name" value="PIN domain-like"/>
    <property type="match status" value="1"/>
</dbReference>
<dbReference type="Proteomes" id="UP000189835">
    <property type="component" value="Unassembled WGS sequence"/>
</dbReference>
<name>A0A1V4BZL3_MICAE</name>
<proteinExistence type="predicted"/>
<gene>
    <name evidence="2" type="ORF">B1L04_02415</name>
</gene>
<dbReference type="EMBL" id="MVGR01000001">
    <property type="protein sequence ID" value="OPF20273.1"/>
    <property type="molecule type" value="Genomic_DNA"/>
</dbReference>